<keyword evidence="3" id="KW-1185">Reference proteome</keyword>
<reference evidence="2 3" key="1">
    <citation type="submission" date="2019-05" db="EMBL/GenBank/DDBJ databases">
        <title>Another draft genome of Portunus trituberculatus and its Hox gene families provides insights of decapod evolution.</title>
        <authorList>
            <person name="Jeong J.-H."/>
            <person name="Song I."/>
            <person name="Kim S."/>
            <person name="Choi T."/>
            <person name="Kim D."/>
            <person name="Ryu S."/>
            <person name="Kim W."/>
        </authorList>
    </citation>
    <scope>NUCLEOTIDE SEQUENCE [LARGE SCALE GENOMIC DNA]</scope>
    <source>
        <tissue evidence="2">Muscle</tissue>
    </source>
</reference>
<evidence type="ECO:0000256" key="1">
    <source>
        <dbReference type="SAM" id="MobiDB-lite"/>
    </source>
</evidence>
<dbReference type="Proteomes" id="UP000324222">
    <property type="component" value="Unassembled WGS sequence"/>
</dbReference>
<dbReference type="EMBL" id="VSRR010018425">
    <property type="protein sequence ID" value="MPC61334.1"/>
    <property type="molecule type" value="Genomic_DNA"/>
</dbReference>
<comment type="caution">
    <text evidence="2">The sequence shown here is derived from an EMBL/GenBank/DDBJ whole genome shotgun (WGS) entry which is preliminary data.</text>
</comment>
<organism evidence="2 3">
    <name type="scientific">Portunus trituberculatus</name>
    <name type="common">Swimming crab</name>
    <name type="synonym">Neptunus trituberculatus</name>
    <dbReference type="NCBI Taxonomy" id="210409"/>
    <lineage>
        <taxon>Eukaryota</taxon>
        <taxon>Metazoa</taxon>
        <taxon>Ecdysozoa</taxon>
        <taxon>Arthropoda</taxon>
        <taxon>Crustacea</taxon>
        <taxon>Multicrustacea</taxon>
        <taxon>Malacostraca</taxon>
        <taxon>Eumalacostraca</taxon>
        <taxon>Eucarida</taxon>
        <taxon>Decapoda</taxon>
        <taxon>Pleocyemata</taxon>
        <taxon>Brachyura</taxon>
        <taxon>Eubrachyura</taxon>
        <taxon>Portunoidea</taxon>
        <taxon>Portunidae</taxon>
        <taxon>Portuninae</taxon>
        <taxon>Portunus</taxon>
    </lineage>
</organism>
<accession>A0A5B7GXM7</accession>
<feature type="compositionally biased region" description="Polar residues" evidence="1">
    <location>
        <begin position="1"/>
        <end position="26"/>
    </location>
</feature>
<protein>
    <submittedName>
        <fullName evidence="2">Uncharacterized protein</fullName>
    </submittedName>
</protein>
<name>A0A5B7GXM7_PORTR</name>
<gene>
    <name evidence="2" type="ORF">E2C01_055404</name>
</gene>
<sequence>METQNNSASMQGINKMITTASASNLMTHPDADTEQENEHDDEERATSDVEETLEFSPQNSPRVVGDRYVRLWNAAFGERTESGQREERRREYASRKVHTKIPSSLAALDQPVEISARCVLLWNEVFREPTESKQREYREEKREEQQRKRLIKPRRLGSFERLCITVFGEVMDIEKCDQAVEVAARCVRLWNEVFGEFADSRQREEEQERRRERLIRLKRVGSFERLCIAVFGEATEDDCI</sequence>
<evidence type="ECO:0000313" key="3">
    <source>
        <dbReference type="Proteomes" id="UP000324222"/>
    </source>
</evidence>
<feature type="compositionally biased region" description="Acidic residues" evidence="1">
    <location>
        <begin position="32"/>
        <end position="41"/>
    </location>
</feature>
<proteinExistence type="predicted"/>
<evidence type="ECO:0000313" key="2">
    <source>
        <dbReference type="EMBL" id="MPC61334.1"/>
    </source>
</evidence>
<dbReference type="AlphaFoldDB" id="A0A5B7GXM7"/>
<feature type="region of interest" description="Disordered" evidence="1">
    <location>
        <begin position="1"/>
        <end position="60"/>
    </location>
</feature>